<keyword evidence="1" id="KW-0472">Membrane</keyword>
<comment type="caution">
    <text evidence="2">The sequence shown here is derived from an EMBL/GenBank/DDBJ whole genome shotgun (WGS) entry which is preliminary data.</text>
</comment>
<sequence>MMVSYNASSNRSYCCMNASAAGTSVCAGMIMDIAALAMSIFCILSLSILALQITL</sequence>
<gene>
    <name evidence="2" type="ORF">IAB74_07750</name>
</gene>
<evidence type="ECO:0000313" key="2">
    <source>
        <dbReference type="EMBL" id="HIQ68382.1"/>
    </source>
</evidence>
<reference evidence="2" key="1">
    <citation type="submission" date="2020-10" db="EMBL/GenBank/DDBJ databases">
        <authorList>
            <person name="Gilroy R."/>
        </authorList>
    </citation>
    <scope>NUCLEOTIDE SEQUENCE</scope>
    <source>
        <strain evidence="2">13361</strain>
    </source>
</reference>
<keyword evidence="1" id="KW-1133">Transmembrane helix</keyword>
<proteinExistence type="predicted"/>
<dbReference type="Proteomes" id="UP000886796">
    <property type="component" value="Unassembled WGS sequence"/>
</dbReference>
<evidence type="ECO:0000256" key="1">
    <source>
        <dbReference type="SAM" id="Phobius"/>
    </source>
</evidence>
<dbReference type="EMBL" id="DVFK01000107">
    <property type="protein sequence ID" value="HIQ68382.1"/>
    <property type="molecule type" value="Genomic_DNA"/>
</dbReference>
<dbReference type="AlphaFoldDB" id="A0A9D0Z3G3"/>
<reference evidence="2" key="2">
    <citation type="journal article" date="2021" name="PeerJ">
        <title>Extensive microbial diversity within the chicken gut microbiome revealed by metagenomics and culture.</title>
        <authorList>
            <person name="Gilroy R."/>
            <person name="Ravi A."/>
            <person name="Getino M."/>
            <person name="Pursley I."/>
            <person name="Horton D.L."/>
            <person name="Alikhan N.F."/>
            <person name="Baker D."/>
            <person name="Gharbi K."/>
            <person name="Hall N."/>
            <person name="Watson M."/>
            <person name="Adriaenssens E.M."/>
            <person name="Foster-Nyarko E."/>
            <person name="Jarju S."/>
            <person name="Secka A."/>
            <person name="Antonio M."/>
            <person name="Oren A."/>
            <person name="Chaudhuri R.R."/>
            <person name="La Ragione R."/>
            <person name="Hildebrand F."/>
            <person name="Pallen M.J."/>
        </authorList>
    </citation>
    <scope>NUCLEOTIDE SEQUENCE</scope>
    <source>
        <strain evidence="2">13361</strain>
    </source>
</reference>
<keyword evidence="1" id="KW-0812">Transmembrane</keyword>
<name>A0A9D0Z3G3_9FIRM</name>
<protein>
    <submittedName>
        <fullName evidence="2">Uncharacterized protein</fullName>
    </submittedName>
</protein>
<accession>A0A9D0Z3G3</accession>
<feature type="transmembrane region" description="Helical" evidence="1">
    <location>
        <begin position="33"/>
        <end position="51"/>
    </location>
</feature>
<evidence type="ECO:0000313" key="3">
    <source>
        <dbReference type="Proteomes" id="UP000886796"/>
    </source>
</evidence>
<organism evidence="2 3">
    <name type="scientific">Candidatus Faecousia excrementigallinarum</name>
    <dbReference type="NCBI Taxonomy" id="2840806"/>
    <lineage>
        <taxon>Bacteria</taxon>
        <taxon>Bacillati</taxon>
        <taxon>Bacillota</taxon>
        <taxon>Clostridia</taxon>
        <taxon>Eubacteriales</taxon>
        <taxon>Oscillospiraceae</taxon>
        <taxon>Faecousia</taxon>
    </lineage>
</organism>